<dbReference type="Proteomes" id="UP001152747">
    <property type="component" value="Unassembled WGS sequence"/>
</dbReference>
<proteinExistence type="predicted"/>
<reference evidence="3" key="1">
    <citation type="submission" date="2022-11" db="EMBL/GenBank/DDBJ databases">
        <authorList>
            <person name="Kikuchi T."/>
        </authorList>
    </citation>
    <scope>NUCLEOTIDE SEQUENCE</scope>
    <source>
        <strain evidence="3">PS1010</strain>
    </source>
</reference>
<comment type="caution">
    <text evidence="3">The sequence shown here is derived from an EMBL/GenBank/DDBJ whole genome shotgun (WGS) entry which is preliminary data.</text>
</comment>
<dbReference type="Pfam" id="PF10326">
    <property type="entry name" value="7TM_GPCR_Str"/>
    <property type="match status" value="1"/>
</dbReference>
<dbReference type="SUPFAM" id="SSF81321">
    <property type="entry name" value="Family A G protein-coupled receptor-like"/>
    <property type="match status" value="1"/>
</dbReference>
<dbReference type="PANTHER" id="PTHR22943">
    <property type="entry name" value="7-TRANSMEMBRANE DOMAIN RECEPTOR C.ELEGANS"/>
    <property type="match status" value="1"/>
</dbReference>
<sequence length="218" mass="25042">MYLFSYPHALIWPNICLILTILWCLATQYTAQSSAECDEIIAPAMKNFYNFSIDQIIYHGANYYRLDGSFYFANMIYAISVNILSSWCFCTIIFCGFSTYRKMRKLTHASQKTLDLQKQLFKALVVQTIVPMATMFFPVSIFLIGPFFKITLGPVEVLLATFITTYPLIDPLIVLYFVKDYRVLMLQFLKCEKMVAKKYTSTVSGVTATVISMNNSRL</sequence>
<keyword evidence="4" id="KW-1185">Reference proteome</keyword>
<dbReference type="GO" id="GO:0042048">
    <property type="term" value="P:olfactory behavior"/>
    <property type="evidence" value="ECO:0007669"/>
    <property type="project" value="TreeGrafter"/>
</dbReference>
<organism evidence="3 4">
    <name type="scientific">Caenorhabditis angaria</name>
    <dbReference type="NCBI Taxonomy" id="860376"/>
    <lineage>
        <taxon>Eukaryota</taxon>
        <taxon>Metazoa</taxon>
        <taxon>Ecdysozoa</taxon>
        <taxon>Nematoda</taxon>
        <taxon>Chromadorea</taxon>
        <taxon>Rhabditida</taxon>
        <taxon>Rhabditina</taxon>
        <taxon>Rhabditomorpha</taxon>
        <taxon>Rhabditoidea</taxon>
        <taxon>Rhabditidae</taxon>
        <taxon>Peloderinae</taxon>
        <taxon>Caenorhabditis</taxon>
    </lineage>
</organism>
<evidence type="ECO:0000313" key="4">
    <source>
        <dbReference type="Proteomes" id="UP001152747"/>
    </source>
</evidence>
<dbReference type="GO" id="GO:0005886">
    <property type="term" value="C:plasma membrane"/>
    <property type="evidence" value="ECO:0007669"/>
    <property type="project" value="TreeGrafter"/>
</dbReference>
<keyword evidence="1" id="KW-0812">Transmembrane</keyword>
<dbReference type="OrthoDB" id="5860156at2759"/>
<dbReference type="InterPro" id="IPR019428">
    <property type="entry name" value="7TM_GPCR_serpentine_rcpt_Str"/>
</dbReference>
<feature type="signal peptide" evidence="2">
    <location>
        <begin position="1"/>
        <end position="31"/>
    </location>
</feature>
<keyword evidence="1" id="KW-0472">Membrane</keyword>
<dbReference type="EMBL" id="CANHGI010000005">
    <property type="protein sequence ID" value="CAI5453479.1"/>
    <property type="molecule type" value="Genomic_DNA"/>
</dbReference>
<dbReference type="PANTHER" id="PTHR22943:SF46">
    <property type="entry name" value="SEVEN TM RECEPTOR"/>
    <property type="match status" value="1"/>
</dbReference>
<keyword evidence="1" id="KW-1133">Transmembrane helix</keyword>
<feature type="transmembrane region" description="Helical" evidence="1">
    <location>
        <begin position="157"/>
        <end position="178"/>
    </location>
</feature>
<keyword evidence="2" id="KW-0732">Signal</keyword>
<evidence type="ECO:0000313" key="3">
    <source>
        <dbReference type="EMBL" id="CAI5453479.1"/>
    </source>
</evidence>
<name>A0A9P1J0E2_9PELO</name>
<evidence type="ECO:0000256" key="1">
    <source>
        <dbReference type="SAM" id="Phobius"/>
    </source>
</evidence>
<dbReference type="GO" id="GO:0038022">
    <property type="term" value="F:G protein-coupled olfactory receptor activity"/>
    <property type="evidence" value="ECO:0007669"/>
    <property type="project" value="TreeGrafter"/>
</dbReference>
<evidence type="ECO:0000256" key="2">
    <source>
        <dbReference type="SAM" id="SignalP"/>
    </source>
</evidence>
<evidence type="ECO:0008006" key="5">
    <source>
        <dbReference type="Google" id="ProtNLM"/>
    </source>
</evidence>
<protein>
    <recommendedName>
        <fullName evidence="5">Seven TM Receptor</fullName>
    </recommendedName>
</protein>
<dbReference type="AlphaFoldDB" id="A0A9P1J0E2"/>
<feature type="transmembrane region" description="Helical" evidence="1">
    <location>
        <begin position="75"/>
        <end position="100"/>
    </location>
</feature>
<feature type="chain" id="PRO_5040391591" description="Seven TM Receptor" evidence="2">
    <location>
        <begin position="32"/>
        <end position="218"/>
    </location>
</feature>
<feature type="transmembrane region" description="Helical" evidence="1">
    <location>
        <begin position="120"/>
        <end position="145"/>
    </location>
</feature>
<accession>A0A9P1J0E2</accession>
<gene>
    <name evidence="3" type="ORF">CAMP_LOCUS16116</name>
</gene>